<proteinExistence type="predicted"/>
<keyword evidence="2" id="KW-1185">Reference proteome</keyword>
<dbReference type="InterPro" id="IPR032466">
    <property type="entry name" value="Metal_Hydrolase"/>
</dbReference>
<dbReference type="InterPro" id="IPR008257">
    <property type="entry name" value="Pept_M19"/>
</dbReference>
<dbReference type="PANTHER" id="PTHR10443">
    <property type="entry name" value="MICROSOMAL DIPEPTIDASE"/>
    <property type="match status" value="1"/>
</dbReference>
<evidence type="ECO:0000313" key="2">
    <source>
        <dbReference type="Proteomes" id="UP000184389"/>
    </source>
</evidence>
<name>A0A1M5Y2H1_9FIRM</name>
<organism evidence="1 2">
    <name type="scientific">Sporanaerobacter acetigenes DSM 13106</name>
    <dbReference type="NCBI Taxonomy" id="1123281"/>
    <lineage>
        <taxon>Bacteria</taxon>
        <taxon>Bacillati</taxon>
        <taxon>Bacillota</taxon>
        <taxon>Tissierellia</taxon>
        <taxon>Tissierellales</taxon>
        <taxon>Sporanaerobacteraceae</taxon>
        <taxon>Sporanaerobacter</taxon>
    </lineage>
</organism>
<evidence type="ECO:0000313" key="1">
    <source>
        <dbReference type="EMBL" id="SHI06271.1"/>
    </source>
</evidence>
<protein>
    <submittedName>
        <fullName evidence="1">Membrane dipeptidase</fullName>
    </submittedName>
</protein>
<dbReference type="GO" id="GO:0006508">
    <property type="term" value="P:proteolysis"/>
    <property type="evidence" value="ECO:0007669"/>
    <property type="project" value="InterPro"/>
</dbReference>
<gene>
    <name evidence="1" type="ORF">SAMN02745180_01940</name>
</gene>
<dbReference type="STRING" id="1123281.SAMN02745180_01940"/>
<dbReference type="RefSeq" id="WP_072744600.1">
    <property type="nucleotide sequence ID" value="NZ_FQXR01000009.1"/>
</dbReference>
<dbReference type="Proteomes" id="UP000184389">
    <property type="component" value="Unassembled WGS sequence"/>
</dbReference>
<dbReference type="PANTHER" id="PTHR10443:SF12">
    <property type="entry name" value="DIPEPTIDASE"/>
    <property type="match status" value="1"/>
</dbReference>
<accession>A0A1M5Y2H1</accession>
<dbReference type="GO" id="GO:0070573">
    <property type="term" value="F:metallodipeptidase activity"/>
    <property type="evidence" value="ECO:0007669"/>
    <property type="project" value="InterPro"/>
</dbReference>
<dbReference type="Pfam" id="PF01244">
    <property type="entry name" value="Peptidase_M19"/>
    <property type="match status" value="1"/>
</dbReference>
<dbReference type="PROSITE" id="PS51365">
    <property type="entry name" value="RENAL_DIPEPTIDASE_2"/>
    <property type="match status" value="1"/>
</dbReference>
<dbReference type="AlphaFoldDB" id="A0A1M5Y2H1"/>
<dbReference type="Gene3D" id="3.20.20.140">
    <property type="entry name" value="Metal-dependent hydrolases"/>
    <property type="match status" value="1"/>
</dbReference>
<sequence>MIFDAHGDIWTDVTVKRQKGNKDVFKNFHLGKYNKGQVNGGIFVIWIDPPYDENPKQRALEIIENMSVEITANQDIFKIVKNYGDISEAVDSNRFAIVLGSEGLSYIGKNVDFINALYLFGVRHATLTWNEENELATGVKGNPNRGLTQYGVEAVKKLEELGMIVDVSHANEKTFWDICETTTKPIIASHSNCKALCKAPRNLTDEQLKAISEKGGVVGLNAFSDFVADEVKDRDIEHLANHVDHMVEVMGIDHVGFGFDFDDYLEGDTLSAFAEGDAKTIGFENITKVPKMIELLEKKGYSKEDIEKIKYKNFLRIIKEILG</sequence>
<dbReference type="CDD" id="cd01301">
    <property type="entry name" value="rDP_like"/>
    <property type="match status" value="1"/>
</dbReference>
<dbReference type="OrthoDB" id="9804920at2"/>
<dbReference type="SUPFAM" id="SSF51556">
    <property type="entry name" value="Metallo-dependent hydrolases"/>
    <property type="match status" value="1"/>
</dbReference>
<dbReference type="EMBL" id="FQXR01000009">
    <property type="protein sequence ID" value="SHI06271.1"/>
    <property type="molecule type" value="Genomic_DNA"/>
</dbReference>
<reference evidence="1 2" key="1">
    <citation type="submission" date="2016-11" db="EMBL/GenBank/DDBJ databases">
        <authorList>
            <person name="Jaros S."/>
            <person name="Januszkiewicz K."/>
            <person name="Wedrychowicz H."/>
        </authorList>
    </citation>
    <scope>NUCLEOTIDE SEQUENCE [LARGE SCALE GENOMIC DNA]</scope>
    <source>
        <strain evidence="1 2">DSM 13106</strain>
    </source>
</reference>